<evidence type="ECO:0000313" key="2">
    <source>
        <dbReference type="Proteomes" id="UP000324351"/>
    </source>
</evidence>
<dbReference type="Proteomes" id="UP000324351">
    <property type="component" value="Unassembled WGS sequence"/>
</dbReference>
<evidence type="ECO:0000313" key="1">
    <source>
        <dbReference type="EMBL" id="KAA1427488.1"/>
    </source>
</evidence>
<protein>
    <recommendedName>
        <fullName evidence="3">HEPN/Toprim N-terminal domain-containing protein</fullName>
    </recommendedName>
</protein>
<gene>
    <name evidence="1" type="ORF">F0U47_08450</name>
</gene>
<comment type="caution">
    <text evidence="1">The sequence shown here is derived from an EMBL/GenBank/DDBJ whole genome shotgun (WGS) entry which is preliminary data.</text>
</comment>
<accession>A0A5B1M4V9</accession>
<evidence type="ECO:0008006" key="3">
    <source>
        <dbReference type="Google" id="ProtNLM"/>
    </source>
</evidence>
<sequence>MSATWDLKVGRRTLMWGKRFVPDQIMVVFYDEDLRVNRDLIGREEVGDSEGEELSGADVIDDSSTPAFFYRSTVHAIRSRLALQGFGSDRVRQSAVTYLDGERDQPDRYLPETWVPLVEKFRSSEQLLDAMLAWEADSLRGRRLGGSFHSEDRFLESQWEDLIEAFDDPRFMLALKLRRARGSTELVLDMTDLLFGGYFEADELPHRTARQRYSHEIRSSGPVIVVTEGRTDARWLTRALELAAPELAGAFSFLDFEGNSAPGGVDRVVSLTRGMAAAGVMNRVIAVLDNDAAGLAAEQQLRRSALPSHITVVRLPDIEYGNSYPTIGPNGAQLANVNGQAVTTEFMFGTGVLATTSGTDLLPVRWGGYNPSVQAYQGAIENKSEVNGRIDRALSVSELDDLDPLVAEGCHRLVGMLVQGAAEAIPSMASQYSPLLWGRARED</sequence>
<reference evidence="1 2" key="2">
    <citation type="submission" date="2019-09" db="EMBL/GenBank/DDBJ databases">
        <authorList>
            <person name="Jin C."/>
        </authorList>
    </citation>
    <scope>NUCLEOTIDE SEQUENCE [LARGE SCALE GENOMIC DNA]</scope>
    <source>
        <strain evidence="1 2">BN140041</strain>
    </source>
</reference>
<keyword evidence="2" id="KW-1185">Reference proteome</keyword>
<dbReference type="AlphaFoldDB" id="A0A5B1M4V9"/>
<dbReference type="EMBL" id="VUJW01000003">
    <property type="protein sequence ID" value="KAA1427488.1"/>
    <property type="molecule type" value="Genomic_DNA"/>
</dbReference>
<proteinExistence type="predicted"/>
<dbReference type="RefSeq" id="WP_149749853.1">
    <property type="nucleotide sequence ID" value="NZ_VUJW01000003.1"/>
</dbReference>
<reference evidence="1 2" key="1">
    <citation type="submission" date="2019-09" db="EMBL/GenBank/DDBJ databases">
        <title>Nocardioides panacisoli sp. nov., isolated from the soil of a ginseng field.</title>
        <authorList>
            <person name="Cho C."/>
        </authorList>
    </citation>
    <scope>NUCLEOTIDE SEQUENCE [LARGE SCALE GENOMIC DNA]</scope>
    <source>
        <strain evidence="1 2">BN140041</strain>
    </source>
</reference>
<organism evidence="1 2">
    <name type="scientific">Nocardioides antri</name>
    <dbReference type="NCBI Taxonomy" id="2607659"/>
    <lineage>
        <taxon>Bacteria</taxon>
        <taxon>Bacillati</taxon>
        <taxon>Actinomycetota</taxon>
        <taxon>Actinomycetes</taxon>
        <taxon>Propionibacteriales</taxon>
        <taxon>Nocardioidaceae</taxon>
        <taxon>Nocardioides</taxon>
    </lineage>
</organism>
<name>A0A5B1M4V9_9ACTN</name>